<evidence type="ECO:0000313" key="1">
    <source>
        <dbReference type="EMBL" id="SPD12859.1"/>
    </source>
</evidence>
<organism evidence="1">
    <name type="scientific">Fagus sylvatica</name>
    <name type="common">Beechnut</name>
    <dbReference type="NCBI Taxonomy" id="28930"/>
    <lineage>
        <taxon>Eukaryota</taxon>
        <taxon>Viridiplantae</taxon>
        <taxon>Streptophyta</taxon>
        <taxon>Embryophyta</taxon>
        <taxon>Tracheophyta</taxon>
        <taxon>Spermatophyta</taxon>
        <taxon>Magnoliopsida</taxon>
        <taxon>eudicotyledons</taxon>
        <taxon>Gunneridae</taxon>
        <taxon>Pentapetalae</taxon>
        <taxon>rosids</taxon>
        <taxon>fabids</taxon>
        <taxon>Fagales</taxon>
        <taxon>Fagaceae</taxon>
        <taxon>Fagus</taxon>
    </lineage>
</organism>
<proteinExistence type="predicted"/>
<sequence>MASMQCYKPTYETCQQKSHDSSHGHKVADMASWGIKANHQQGHQPRYAMTNSETYSHGQTHAYNPDHNMAKTLTQYYGQTQSHCPPDHTMSKTHQTYYHSQTNGHHSDHHAMAHANGHGHHASHVMTACHLKSEKKMKEKGSEYKKEKILYKKKSKECNRSCSDNSGSDSD</sequence>
<gene>
    <name evidence="1" type="ORF">FSB_LOCUS40741</name>
    <name evidence="2" type="ORF">FSB_LOCUS43756</name>
</gene>
<evidence type="ECO:0000313" key="2">
    <source>
        <dbReference type="EMBL" id="SPD15874.1"/>
    </source>
</evidence>
<dbReference type="EMBL" id="OIVN01004178">
    <property type="protein sequence ID" value="SPD15874.1"/>
    <property type="molecule type" value="Genomic_DNA"/>
</dbReference>
<reference evidence="1" key="1">
    <citation type="submission" date="2018-02" db="EMBL/GenBank/DDBJ databases">
        <authorList>
            <person name="Cohen D.B."/>
            <person name="Kent A.D."/>
        </authorList>
    </citation>
    <scope>NUCLEOTIDE SEQUENCE</scope>
</reference>
<protein>
    <submittedName>
        <fullName evidence="1">Uncharacterized protein</fullName>
    </submittedName>
</protein>
<dbReference type="EMBL" id="OIVN01003670">
    <property type="protein sequence ID" value="SPD12859.1"/>
    <property type="molecule type" value="Genomic_DNA"/>
</dbReference>
<accession>A0A2N9HML6</accession>
<dbReference type="AlphaFoldDB" id="A0A2N9HML6"/>
<name>A0A2N9HML6_FAGSY</name>